<evidence type="ECO:0000256" key="1">
    <source>
        <dbReference type="SAM" id="SignalP"/>
    </source>
</evidence>
<evidence type="ECO:0000313" key="2">
    <source>
        <dbReference type="EMBL" id="SHK15921.1"/>
    </source>
</evidence>
<reference evidence="3" key="1">
    <citation type="submission" date="2016-11" db="EMBL/GenBank/DDBJ databases">
        <authorList>
            <person name="Varghese N."/>
            <person name="Submissions S."/>
        </authorList>
    </citation>
    <scope>NUCLEOTIDE SEQUENCE [LARGE SCALE GENOMIC DNA]</scope>
    <source>
        <strain evidence="3">DSM 100564</strain>
    </source>
</reference>
<protein>
    <submittedName>
        <fullName evidence="2">Uncharacterized protein</fullName>
    </submittedName>
</protein>
<sequence length="148" mass="16651">MKTVAITLVLCFVAPMAFAKPTTCRSWQGMEVPYLGDVTLETLGGAQLDRAGRPIILLNPDMLNTFSPLAREFWLAHTCGHHALTPQYNNEEEADCFAMRSLGKKKIRADEKWESLFEELHALPNGSWPEHQPDTARIEALRNCEVPD</sequence>
<proteinExistence type="predicted"/>
<dbReference type="EMBL" id="FQZQ01000020">
    <property type="protein sequence ID" value="SHK15921.1"/>
    <property type="molecule type" value="Genomic_DNA"/>
</dbReference>
<accession>A0A1M6Q6V0</accession>
<dbReference type="OrthoDB" id="6402875at2"/>
<dbReference type="Proteomes" id="UP000183982">
    <property type="component" value="Unassembled WGS sequence"/>
</dbReference>
<dbReference type="RefSeq" id="WP_139280754.1">
    <property type="nucleotide sequence ID" value="NZ_FQZQ01000020.1"/>
</dbReference>
<gene>
    <name evidence="2" type="ORF">SAMN05444000_12055</name>
</gene>
<evidence type="ECO:0000313" key="3">
    <source>
        <dbReference type="Proteomes" id="UP000183982"/>
    </source>
</evidence>
<organism evidence="2 3">
    <name type="scientific">Shimia gijangensis</name>
    <dbReference type="NCBI Taxonomy" id="1470563"/>
    <lineage>
        <taxon>Bacteria</taxon>
        <taxon>Pseudomonadati</taxon>
        <taxon>Pseudomonadota</taxon>
        <taxon>Alphaproteobacteria</taxon>
        <taxon>Rhodobacterales</taxon>
        <taxon>Roseobacteraceae</taxon>
    </lineage>
</organism>
<keyword evidence="3" id="KW-1185">Reference proteome</keyword>
<feature type="signal peptide" evidence="1">
    <location>
        <begin position="1"/>
        <end position="19"/>
    </location>
</feature>
<feature type="chain" id="PRO_5009920261" evidence="1">
    <location>
        <begin position="20"/>
        <end position="148"/>
    </location>
</feature>
<name>A0A1M6Q6V0_9RHOB</name>
<dbReference type="AlphaFoldDB" id="A0A1M6Q6V0"/>
<keyword evidence="1" id="KW-0732">Signal</keyword>